<keyword evidence="1" id="KW-0812">Transmembrane</keyword>
<dbReference type="Proteomes" id="UP000293637">
    <property type="component" value="Unassembled WGS sequence"/>
</dbReference>
<keyword evidence="1" id="KW-0472">Membrane</keyword>
<keyword evidence="1" id="KW-1133">Transmembrane helix</keyword>
<evidence type="ECO:0008006" key="8">
    <source>
        <dbReference type="Google" id="ProtNLM"/>
    </source>
</evidence>
<evidence type="ECO:0000313" key="6">
    <source>
        <dbReference type="Proteomes" id="UP000293637"/>
    </source>
</evidence>
<accession>A0A133QAQ9</accession>
<dbReference type="STRING" id="28035.B6N84_03400"/>
<feature type="transmembrane region" description="Helical" evidence="1">
    <location>
        <begin position="55"/>
        <end position="75"/>
    </location>
</feature>
<reference evidence="2 5" key="1">
    <citation type="submission" date="2016-01" db="EMBL/GenBank/DDBJ databases">
        <authorList>
            <person name="Mitreva M."/>
            <person name="Pepin K.H."/>
            <person name="Mihindukulasuriya K.A."/>
            <person name="Fulton R."/>
            <person name="Fronick C."/>
            <person name="O'Laughlin M."/>
            <person name="Miner T."/>
            <person name="Herter B."/>
            <person name="Rosa B.A."/>
            <person name="Cordes M."/>
            <person name="Tomlinson C."/>
            <person name="Wollam A."/>
            <person name="Palsikar V.B."/>
            <person name="Mardis E.R."/>
            <person name="Wilson R.K."/>
        </authorList>
    </citation>
    <scope>NUCLEOTIDE SEQUENCE [LARGE SCALE GENOMIC DNA]</scope>
    <source>
        <strain evidence="2 5">MJR7738</strain>
    </source>
</reference>
<gene>
    <name evidence="4" type="ORF">EQ812_00620</name>
    <name evidence="3" type="ORF">FO454_00065</name>
    <name evidence="2" type="ORF">HMPREF3225_00404</name>
</gene>
<protein>
    <recommendedName>
        <fullName evidence="8">DUF3953 domain-containing protein</fullName>
    </recommendedName>
</protein>
<evidence type="ECO:0000313" key="5">
    <source>
        <dbReference type="Proteomes" id="UP000070063"/>
    </source>
</evidence>
<proteinExistence type="predicted"/>
<dbReference type="RefSeq" id="WP_002460123.1">
    <property type="nucleotide sequence ID" value="NZ_AP021848.1"/>
</dbReference>
<reference evidence="4 6" key="2">
    <citation type="journal article" date="2019" name="Sci. Transl. Med.">
        <title>Quorum sensing between bacterial species on the skin protects against epidermal injury in atopic dermatitis.</title>
        <authorList>
            <person name="Williams M.R."/>
        </authorList>
    </citation>
    <scope>NUCLEOTIDE SEQUENCE [LARGE SCALE GENOMIC DNA]</scope>
    <source>
        <strain evidence="4 6">E7</strain>
    </source>
</reference>
<dbReference type="EMBL" id="CP041722">
    <property type="protein sequence ID" value="QEX37383.1"/>
    <property type="molecule type" value="Genomic_DNA"/>
</dbReference>
<dbReference type="Proteomes" id="UP000325462">
    <property type="component" value="Chromosome"/>
</dbReference>
<evidence type="ECO:0000313" key="3">
    <source>
        <dbReference type="EMBL" id="QEX37383.1"/>
    </source>
</evidence>
<organism evidence="4 6">
    <name type="scientific">Staphylococcus lugdunensis</name>
    <dbReference type="NCBI Taxonomy" id="28035"/>
    <lineage>
        <taxon>Bacteria</taxon>
        <taxon>Bacillati</taxon>
        <taxon>Bacillota</taxon>
        <taxon>Bacilli</taxon>
        <taxon>Bacillales</taxon>
        <taxon>Staphylococcaceae</taxon>
        <taxon>Staphylococcus</taxon>
    </lineage>
</organism>
<dbReference type="EMBL" id="LRQI01000020">
    <property type="protein sequence ID" value="KXA39969.1"/>
    <property type="molecule type" value="Genomic_DNA"/>
</dbReference>
<evidence type="ECO:0000313" key="7">
    <source>
        <dbReference type="Proteomes" id="UP000325462"/>
    </source>
</evidence>
<dbReference type="EMBL" id="SCHB01000001">
    <property type="protein sequence ID" value="TBW73337.1"/>
    <property type="molecule type" value="Genomic_DNA"/>
</dbReference>
<name>A0A133QAQ9_STALU</name>
<dbReference type="AlphaFoldDB" id="A0A133QAQ9"/>
<keyword evidence="7" id="KW-1185">Reference proteome</keyword>
<dbReference type="Proteomes" id="UP000070063">
    <property type="component" value="Unassembled WGS sequence"/>
</dbReference>
<sequence length="77" mass="8734">MIKRIMIASNLCLVAGLICLFIMQFMLAISMFAISLTMSLVLFNVLLRERKGLKWAINGSFLFVVLVIVVAYFIMTK</sequence>
<dbReference type="GeneID" id="58091420"/>
<evidence type="ECO:0000313" key="2">
    <source>
        <dbReference type="EMBL" id="KXA39969.1"/>
    </source>
</evidence>
<reference evidence="3 7" key="3">
    <citation type="submission" date="2019-07" db="EMBL/GenBank/DDBJ databases">
        <title>Comparative genome analysis of staphylococcus lugdunensis shows clonal complex-dependent diversity of the putative virulence factor, ess/type vii locus.</title>
        <authorList>
            <person name="Lebeurre J."/>
            <person name="Dahyot S."/>
            <person name="Diene S."/>
            <person name="Paulay A."/>
            <person name="Aubourg M."/>
            <person name="Argemi X."/>
            <person name="Giard J.-C."/>
            <person name="Tournier I."/>
            <person name="Francois P."/>
            <person name="Pestel-Caron M."/>
        </authorList>
    </citation>
    <scope>NUCLEOTIDE SEQUENCE [LARGE SCALE GENOMIC DNA]</scope>
    <source>
        <strain evidence="3 7">SL13</strain>
    </source>
</reference>
<evidence type="ECO:0000256" key="1">
    <source>
        <dbReference type="SAM" id="Phobius"/>
    </source>
</evidence>
<evidence type="ECO:0000313" key="4">
    <source>
        <dbReference type="EMBL" id="TBW73337.1"/>
    </source>
</evidence>